<dbReference type="AlphaFoldDB" id="A0A2P2ICQ4"/>
<accession>A0A2P2ICQ4</accession>
<evidence type="ECO:0000256" key="7">
    <source>
        <dbReference type="ARBA" id="ARBA00023069"/>
    </source>
</evidence>
<dbReference type="PROSITE" id="PS50206">
    <property type="entry name" value="RHODANESE_3"/>
    <property type="match status" value="1"/>
</dbReference>
<proteinExistence type="evidence at transcript level"/>
<dbReference type="Gene3D" id="3.40.250.10">
    <property type="entry name" value="Rhodanese-like domain"/>
    <property type="match status" value="1"/>
</dbReference>
<keyword evidence="6" id="KW-0653">Protein transport</keyword>
<evidence type="ECO:0000313" key="13">
    <source>
        <dbReference type="EMBL" id="LAB71792.1"/>
    </source>
</evidence>
<protein>
    <submittedName>
        <fullName evidence="13">Centrosomal protein of 41 kDa-like</fullName>
    </submittedName>
</protein>
<dbReference type="SMART" id="SM00450">
    <property type="entry name" value="RHOD"/>
    <property type="match status" value="1"/>
</dbReference>
<sequence>MHVGSYRSALFGPQNTKKSLPKYSIADRSILNKRIYTNPKFDTISARTDSGFNARRKEELQKEIQKYYKISINEVFSRISLSDLMQLMIADSQECYSIQNNEEKNDELDDSDHNITVQSQQMSGLSVGERNPSSSVASSAACATQPYLLVDVRPPSDHRTTRLISSINHEFSRLSRSVNWECNELLLYRNKPDRIIIIYDNNEDIVPEYAYTLIHRGYENVYVLSGGLKLAKDKFGYPIVLDEMMQKRKGNDLIIPIKEKNHLLSSDACDEVDANRSSDVQELDLFSLSNKVLPLQVSDILTEQLSQVILPPLNSKGGEAEQWINLCASVKSSAGSSYTASESQGATSSTISTVRTARTAFSKKGISGLSTSGTGGEKSFKMSTSGAVNKSTVGSVMSSNATSKMTGRVDGPHRPWR</sequence>
<dbReference type="GO" id="GO:0060271">
    <property type="term" value="P:cilium assembly"/>
    <property type="evidence" value="ECO:0007669"/>
    <property type="project" value="TreeGrafter"/>
</dbReference>
<keyword evidence="9" id="KW-0966">Cell projection</keyword>
<dbReference type="SUPFAM" id="SSF52821">
    <property type="entry name" value="Rhodanese/Cell cycle control phosphatase"/>
    <property type="match status" value="1"/>
</dbReference>
<keyword evidence="8" id="KW-0206">Cytoskeleton</keyword>
<evidence type="ECO:0000256" key="5">
    <source>
        <dbReference type="ARBA" id="ARBA00022794"/>
    </source>
</evidence>
<dbReference type="GO" id="GO:0015031">
    <property type="term" value="P:protein transport"/>
    <property type="evidence" value="ECO:0007669"/>
    <property type="project" value="UniProtKB-KW"/>
</dbReference>
<evidence type="ECO:0000256" key="1">
    <source>
        <dbReference type="ARBA" id="ARBA00004120"/>
    </source>
</evidence>
<name>A0A2P2ICQ4_9CRUS</name>
<dbReference type="Pfam" id="PF00581">
    <property type="entry name" value="Rhodanese"/>
    <property type="match status" value="1"/>
</dbReference>
<evidence type="ECO:0000256" key="3">
    <source>
        <dbReference type="ARBA" id="ARBA00022448"/>
    </source>
</evidence>
<comment type="similarity">
    <text evidence="10">Belongs to the CEP41 family.</text>
</comment>
<feature type="region of interest" description="Disordered" evidence="11">
    <location>
        <begin position="365"/>
        <end position="417"/>
    </location>
</feature>
<dbReference type="GO" id="GO:0036064">
    <property type="term" value="C:ciliary basal body"/>
    <property type="evidence" value="ECO:0007669"/>
    <property type="project" value="TreeGrafter"/>
</dbReference>
<evidence type="ECO:0000256" key="2">
    <source>
        <dbReference type="ARBA" id="ARBA00004300"/>
    </source>
</evidence>
<evidence type="ECO:0000256" key="4">
    <source>
        <dbReference type="ARBA" id="ARBA00022490"/>
    </source>
</evidence>
<dbReference type="InterPro" id="IPR001763">
    <property type="entry name" value="Rhodanese-like_dom"/>
</dbReference>
<feature type="domain" description="Rhodanese" evidence="12">
    <location>
        <begin position="143"/>
        <end position="240"/>
    </location>
</feature>
<keyword evidence="7" id="KW-0969">Cilium</keyword>
<dbReference type="GO" id="GO:0005813">
    <property type="term" value="C:centrosome"/>
    <property type="evidence" value="ECO:0007669"/>
    <property type="project" value="UniProtKB-SubCell"/>
</dbReference>
<dbReference type="InterPro" id="IPR036873">
    <property type="entry name" value="Rhodanese-like_dom_sf"/>
</dbReference>
<feature type="compositionally biased region" description="Polar residues" evidence="11">
    <location>
        <begin position="381"/>
        <end position="405"/>
    </location>
</feature>
<evidence type="ECO:0000256" key="11">
    <source>
        <dbReference type="SAM" id="MobiDB-lite"/>
    </source>
</evidence>
<keyword evidence="4" id="KW-0963">Cytoplasm</keyword>
<evidence type="ECO:0000256" key="10">
    <source>
        <dbReference type="ARBA" id="ARBA00038465"/>
    </source>
</evidence>
<dbReference type="EMBL" id="IACF01006209">
    <property type="protein sequence ID" value="LAB71792.1"/>
    <property type="molecule type" value="mRNA"/>
</dbReference>
<reference evidence="13" key="1">
    <citation type="journal article" date="2018" name="Biosci. Biotechnol. Biochem.">
        <title>Polysaccharide hydrolase of the hadal zone amphipods Hirondellea gigas.</title>
        <authorList>
            <person name="Kobayashi H."/>
            <person name="Nagahama T."/>
            <person name="Arai W."/>
            <person name="Sasagawa Y."/>
            <person name="Umeda M."/>
            <person name="Hayashi T."/>
            <person name="Nikaido I."/>
            <person name="Watanabe H."/>
            <person name="Oguri K."/>
            <person name="Kitazato H."/>
            <person name="Fujioka K."/>
            <person name="Kido Y."/>
            <person name="Takami H."/>
        </authorList>
    </citation>
    <scope>NUCLEOTIDE SEQUENCE</scope>
    <source>
        <tissue evidence="13">Whole body</tissue>
    </source>
</reference>
<evidence type="ECO:0000256" key="6">
    <source>
        <dbReference type="ARBA" id="ARBA00022927"/>
    </source>
</evidence>
<dbReference type="PANTHER" id="PTHR44390:SF1">
    <property type="entry name" value="CENTROSOMAL PROTEIN OF 41 KDA"/>
    <property type="match status" value="1"/>
</dbReference>
<keyword evidence="3" id="KW-0813">Transport</keyword>
<dbReference type="PANTHER" id="PTHR44390">
    <property type="entry name" value="CENTROSOMAL PROTEIN OF 41 KDA"/>
    <property type="match status" value="1"/>
</dbReference>
<dbReference type="CDD" id="cd00158">
    <property type="entry name" value="RHOD"/>
    <property type="match status" value="1"/>
</dbReference>
<keyword evidence="5" id="KW-0970">Cilium biogenesis/degradation</keyword>
<evidence type="ECO:0000259" key="12">
    <source>
        <dbReference type="PROSITE" id="PS50206"/>
    </source>
</evidence>
<dbReference type="InterPro" id="IPR051889">
    <property type="entry name" value="CEP41"/>
</dbReference>
<evidence type="ECO:0000256" key="9">
    <source>
        <dbReference type="ARBA" id="ARBA00023273"/>
    </source>
</evidence>
<evidence type="ECO:0000256" key="8">
    <source>
        <dbReference type="ARBA" id="ARBA00023212"/>
    </source>
</evidence>
<organism evidence="13">
    <name type="scientific">Hirondellea gigas</name>
    <dbReference type="NCBI Taxonomy" id="1518452"/>
    <lineage>
        <taxon>Eukaryota</taxon>
        <taxon>Metazoa</taxon>
        <taxon>Ecdysozoa</taxon>
        <taxon>Arthropoda</taxon>
        <taxon>Crustacea</taxon>
        <taxon>Multicrustacea</taxon>
        <taxon>Malacostraca</taxon>
        <taxon>Eumalacostraca</taxon>
        <taxon>Peracarida</taxon>
        <taxon>Amphipoda</taxon>
        <taxon>Amphilochidea</taxon>
        <taxon>Lysianassida</taxon>
        <taxon>Lysianassidira</taxon>
        <taxon>Lysianassoidea</taxon>
        <taxon>Lysianassidae</taxon>
        <taxon>Hirondellea</taxon>
    </lineage>
</organism>
<comment type="subcellular location">
    <subcellularLocation>
        <location evidence="1">Cytoplasm</location>
        <location evidence="1">Cytoskeleton</location>
        <location evidence="1">Cilium basal body</location>
    </subcellularLocation>
    <subcellularLocation>
        <location evidence="2">Cytoplasm</location>
        <location evidence="2">Cytoskeleton</location>
        <location evidence="2">Microtubule organizing center</location>
        <location evidence="2">Centrosome</location>
    </subcellularLocation>
</comment>